<dbReference type="Proteomes" id="UP000675880">
    <property type="component" value="Unassembled WGS sequence"/>
</dbReference>
<protein>
    <submittedName>
        <fullName evidence="2">Uncharacterized protein</fullName>
    </submittedName>
</protein>
<organism evidence="2 3">
    <name type="scientific">Nitrospira defluvii</name>
    <dbReference type="NCBI Taxonomy" id="330214"/>
    <lineage>
        <taxon>Bacteria</taxon>
        <taxon>Pseudomonadati</taxon>
        <taxon>Nitrospirota</taxon>
        <taxon>Nitrospiria</taxon>
        <taxon>Nitrospirales</taxon>
        <taxon>Nitrospiraceae</taxon>
        <taxon>Nitrospira</taxon>
    </lineage>
</organism>
<gene>
    <name evidence="2" type="ORF">NSPZN2_50089</name>
</gene>
<accession>A0ABM8S2H1</accession>
<comment type="caution">
    <text evidence="2">The sequence shown here is derived from an EMBL/GenBank/DDBJ whole genome shotgun (WGS) entry which is preliminary data.</text>
</comment>
<sequence length="25" mass="2796">MQVVVDDEDVDHEAPQSGGEKDCHR</sequence>
<dbReference type="EMBL" id="CAJNBJ010000018">
    <property type="protein sequence ID" value="CAE6785499.1"/>
    <property type="molecule type" value="Genomic_DNA"/>
</dbReference>
<evidence type="ECO:0000313" key="3">
    <source>
        <dbReference type="Proteomes" id="UP000675880"/>
    </source>
</evidence>
<reference evidence="2 3" key="1">
    <citation type="submission" date="2021-02" db="EMBL/GenBank/DDBJ databases">
        <authorList>
            <person name="Han P."/>
        </authorList>
    </citation>
    <scope>NUCLEOTIDE SEQUENCE [LARGE SCALE GENOMIC DNA]</scope>
    <source>
        <strain evidence="2">Candidatus Nitrospira sp. ZN2</strain>
    </source>
</reference>
<evidence type="ECO:0000313" key="2">
    <source>
        <dbReference type="EMBL" id="CAE6785499.1"/>
    </source>
</evidence>
<name>A0ABM8S2H1_9BACT</name>
<proteinExistence type="predicted"/>
<evidence type="ECO:0000256" key="1">
    <source>
        <dbReference type="SAM" id="MobiDB-lite"/>
    </source>
</evidence>
<keyword evidence="3" id="KW-1185">Reference proteome</keyword>
<feature type="region of interest" description="Disordered" evidence="1">
    <location>
        <begin position="1"/>
        <end position="25"/>
    </location>
</feature>
<feature type="compositionally biased region" description="Acidic residues" evidence="1">
    <location>
        <begin position="1"/>
        <end position="11"/>
    </location>
</feature>